<dbReference type="EMBL" id="QNUK01000670">
    <property type="protein sequence ID" value="KAF5890588.1"/>
    <property type="molecule type" value="Genomic_DNA"/>
</dbReference>
<dbReference type="Proteomes" id="UP000727407">
    <property type="component" value="Unassembled WGS sequence"/>
</dbReference>
<keyword evidence="2" id="KW-1185">Reference proteome</keyword>
<organism evidence="1 2">
    <name type="scientific">Clarias magur</name>
    <name type="common">Asian catfish</name>
    <name type="synonym">Macropteronotus magur</name>
    <dbReference type="NCBI Taxonomy" id="1594786"/>
    <lineage>
        <taxon>Eukaryota</taxon>
        <taxon>Metazoa</taxon>
        <taxon>Chordata</taxon>
        <taxon>Craniata</taxon>
        <taxon>Vertebrata</taxon>
        <taxon>Euteleostomi</taxon>
        <taxon>Actinopterygii</taxon>
        <taxon>Neopterygii</taxon>
        <taxon>Teleostei</taxon>
        <taxon>Ostariophysi</taxon>
        <taxon>Siluriformes</taxon>
        <taxon>Clariidae</taxon>
        <taxon>Clarias</taxon>
    </lineage>
</organism>
<protein>
    <submittedName>
        <fullName evidence="1">tRNA(Ile)-lysidine synthase</fullName>
    </submittedName>
</protein>
<reference evidence="1" key="1">
    <citation type="submission" date="2020-07" db="EMBL/GenBank/DDBJ databases">
        <title>Clarias magur genome sequencing, assembly and annotation.</title>
        <authorList>
            <person name="Kushwaha B."/>
            <person name="Kumar R."/>
            <person name="Das P."/>
            <person name="Joshi C.G."/>
            <person name="Kumar D."/>
            <person name="Nagpure N.S."/>
            <person name="Pandey M."/>
            <person name="Agarwal S."/>
            <person name="Srivastava S."/>
            <person name="Singh M."/>
            <person name="Sahoo L."/>
            <person name="Jayasankar P."/>
            <person name="Meher P.K."/>
            <person name="Koringa P.G."/>
            <person name="Iquebal M.A."/>
            <person name="Das S.P."/>
            <person name="Bit A."/>
            <person name="Patnaik S."/>
            <person name="Patel N."/>
            <person name="Shah T.M."/>
            <person name="Hinsu A."/>
            <person name="Jena J.K."/>
        </authorList>
    </citation>
    <scope>NUCLEOTIDE SEQUENCE</scope>
    <source>
        <strain evidence="1">CIFAMagur01</strain>
        <tissue evidence="1">Testis</tissue>
    </source>
</reference>
<name>A0A8J4THH1_CLAMG</name>
<feature type="non-terminal residue" evidence="1">
    <location>
        <position position="1"/>
    </location>
</feature>
<accession>A0A8J4THH1</accession>
<proteinExistence type="predicted"/>
<sequence>SGPSVYLPLLLRTSINTSDANGEVINVTFINQSPATETEQSFIMMAWRRRRLPLVFFNGQLTTISLVDIDDSKAGNSCSCQLLG</sequence>
<gene>
    <name evidence="1" type="primary">tilS</name>
    <name evidence="1" type="ORF">DAT39_019716</name>
</gene>
<evidence type="ECO:0000313" key="1">
    <source>
        <dbReference type="EMBL" id="KAF5890588.1"/>
    </source>
</evidence>
<comment type="caution">
    <text evidence="1">The sequence shown here is derived from an EMBL/GenBank/DDBJ whole genome shotgun (WGS) entry which is preliminary data.</text>
</comment>
<dbReference type="AlphaFoldDB" id="A0A8J4THH1"/>
<evidence type="ECO:0000313" key="2">
    <source>
        <dbReference type="Proteomes" id="UP000727407"/>
    </source>
</evidence>